<accession>A0A7N0ZVD8</accession>
<dbReference type="EnsemblPlants" id="Kaladp0039s0440.1.v1.1">
    <property type="protein sequence ID" value="Kaladp0039s0440.1.v1.1.CDS.1"/>
    <property type="gene ID" value="Kaladp0039s0440.v1.1"/>
</dbReference>
<proteinExistence type="predicted"/>
<sequence length="75" mass="7902">MARNGAAGGWRPGGASINLGGKCCRVGTHSPSSSCFCWCVVMSCCIELSGHRICSSLTLDHLSKQKSEHKNCSTT</sequence>
<organism evidence="1 2">
    <name type="scientific">Kalanchoe fedtschenkoi</name>
    <name type="common">Lavender scallops</name>
    <name type="synonym">South American air plant</name>
    <dbReference type="NCBI Taxonomy" id="63787"/>
    <lineage>
        <taxon>Eukaryota</taxon>
        <taxon>Viridiplantae</taxon>
        <taxon>Streptophyta</taxon>
        <taxon>Embryophyta</taxon>
        <taxon>Tracheophyta</taxon>
        <taxon>Spermatophyta</taxon>
        <taxon>Magnoliopsida</taxon>
        <taxon>eudicotyledons</taxon>
        <taxon>Gunneridae</taxon>
        <taxon>Pentapetalae</taxon>
        <taxon>Saxifragales</taxon>
        <taxon>Crassulaceae</taxon>
        <taxon>Kalanchoe</taxon>
    </lineage>
</organism>
<protein>
    <submittedName>
        <fullName evidence="1">Uncharacterized protein</fullName>
    </submittedName>
</protein>
<dbReference type="Proteomes" id="UP000594263">
    <property type="component" value="Unplaced"/>
</dbReference>
<evidence type="ECO:0000313" key="2">
    <source>
        <dbReference type="Proteomes" id="UP000594263"/>
    </source>
</evidence>
<dbReference type="AlphaFoldDB" id="A0A7N0ZVD8"/>
<name>A0A7N0ZVD8_KALFE</name>
<evidence type="ECO:0000313" key="1">
    <source>
        <dbReference type="EnsemblPlants" id="Kaladp0039s0440.1.v1.1.CDS.1"/>
    </source>
</evidence>
<keyword evidence="2" id="KW-1185">Reference proteome</keyword>
<reference evidence="1" key="1">
    <citation type="submission" date="2021-01" db="UniProtKB">
        <authorList>
            <consortium name="EnsemblPlants"/>
        </authorList>
    </citation>
    <scope>IDENTIFICATION</scope>
</reference>
<dbReference type="Gramene" id="Kaladp0039s0440.1.v1.1">
    <property type="protein sequence ID" value="Kaladp0039s0440.1.v1.1.CDS.1"/>
    <property type="gene ID" value="Kaladp0039s0440.v1.1"/>
</dbReference>